<keyword evidence="2" id="KW-0560">Oxidoreductase</keyword>
<dbReference type="PRINTS" id="PR00081">
    <property type="entry name" value="GDHRDH"/>
</dbReference>
<reference evidence="5 6" key="1">
    <citation type="journal article" date="2015" name="Genome Announc.">
        <title>Expanding the biotechnology potential of lactobacilli through comparative genomics of 213 strains and associated genera.</title>
        <authorList>
            <person name="Sun Z."/>
            <person name="Harris H.M."/>
            <person name="McCann A."/>
            <person name="Guo C."/>
            <person name="Argimon S."/>
            <person name="Zhang W."/>
            <person name="Yang X."/>
            <person name="Jeffery I.B."/>
            <person name="Cooney J.C."/>
            <person name="Kagawa T.F."/>
            <person name="Liu W."/>
            <person name="Song Y."/>
            <person name="Salvetti E."/>
            <person name="Wrobel A."/>
            <person name="Rasinkangas P."/>
            <person name="Parkhill J."/>
            <person name="Rea M.C."/>
            <person name="O'Sullivan O."/>
            <person name="Ritari J."/>
            <person name="Douillard F.P."/>
            <person name="Paul Ross R."/>
            <person name="Yang R."/>
            <person name="Briner A.E."/>
            <person name="Felis G.E."/>
            <person name="de Vos W.M."/>
            <person name="Barrangou R."/>
            <person name="Klaenhammer T.R."/>
            <person name="Caufield P.W."/>
            <person name="Cui Y."/>
            <person name="Zhang H."/>
            <person name="O'Toole P.W."/>
        </authorList>
    </citation>
    <scope>NUCLEOTIDE SEQUENCE [LARGE SCALE GENOMIC DNA]</scope>
    <source>
        <strain evidence="5 6">DSM 19674</strain>
    </source>
</reference>
<dbReference type="InterPro" id="IPR036291">
    <property type="entry name" value="NAD(P)-bd_dom_sf"/>
</dbReference>
<dbReference type="SUPFAM" id="SSF51735">
    <property type="entry name" value="NAD(P)-binding Rossmann-fold domains"/>
    <property type="match status" value="1"/>
</dbReference>
<name>A0A0R1KV12_9LACO</name>
<evidence type="ECO:0000313" key="5">
    <source>
        <dbReference type="EMBL" id="KRK83015.1"/>
    </source>
</evidence>
<evidence type="ECO:0000256" key="2">
    <source>
        <dbReference type="ARBA" id="ARBA00023002"/>
    </source>
</evidence>
<dbReference type="GO" id="GO:0016020">
    <property type="term" value="C:membrane"/>
    <property type="evidence" value="ECO:0007669"/>
    <property type="project" value="TreeGrafter"/>
</dbReference>
<dbReference type="Gene3D" id="3.40.50.720">
    <property type="entry name" value="NAD(P)-binding Rossmann-like Domain"/>
    <property type="match status" value="1"/>
</dbReference>
<dbReference type="Pfam" id="PF00106">
    <property type="entry name" value="adh_short"/>
    <property type="match status" value="1"/>
</dbReference>
<evidence type="ECO:0000256" key="3">
    <source>
        <dbReference type="RuleBase" id="RU000363"/>
    </source>
</evidence>
<dbReference type="PATRIC" id="fig|1423788.3.peg.1879"/>
<comment type="caution">
    <text evidence="5">The sequence shown here is derived from an EMBL/GenBank/DDBJ whole genome shotgun (WGS) entry which is preliminary data.</text>
</comment>
<dbReference type="PROSITE" id="PS00061">
    <property type="entry name" value="ADH_SHORT"/>
    <property type="match status" value="1"/>
</dbReference>
<dbReference type="Proteomes" id="UP000051515">
    <property type="component" value="Unassembled WGS sequence"/>
</dbReference>
<dbReference type="PRINTS" id="PR00080">
    <property type="entry name" value="SDRFAMILY"/>
</dbReference>
<dbReference type="GO" id="GO:0016491">
    <property type="term" value="F:oxidoreductase activity"/>
    <property type="evidence" value="ECO:0007669"/>
    <property type="project" value="UniProtKB-KW"/>
</dbReference>
<evidence type="ECO:0000313" key="6">
    <source>
        <dbReference type="Proteomes" id="UP000051515"/>
    </source>
</evidence>
<accession>A0A0R1KV12</accession>
<feature type="domain" description="Ketoreductase" evidence="4">
    <location>
        <begin position="9"/>
        <end position="196"/>
    </location>
</feature>
<organism evidence="5 6">
    <name type="scientific">Companilactobacillus bobalius DSM 19674</name>
    <dbReference type="NCBI Taxonomy" id="1423788"/>
    <lineage>
        <taxon>Bacteria</taxon>
        <taxon>Bacillati</taxon>
        <taxon>Bacillota</taxon>
        <taxon>Bacilli</taxon>
        <taxon>Lactobacillales</taxon>
        <taxon>Lactobacillaceae</taxon>
        <taxon>Companilactobacillus</taxon>
        <taxon>Companilactobacillus bobalius</taxon>
    </lineage>
</organism>
<sequence length="267" mass="29073">MTMVNLLNQTVLVTGASSGIGKNVAINAAKSGANLILVARNEDKLLQVKNECIRVGAEGARHEYLSVDMSDPQQITDGVKRAFEINDDIDVLVNAAGFGDFSNYLETDFDKIEKMFRVNVLGLMLMTRLVASKMVDNGRGHIFNVGSMAGKITTPKSAAYAATKAAVIAFSDGLRLELKPLGVFVTTINPGPVATNFFSVADHNGNYLDSVKNFVLDPNKLAWEIVDTFNKNKREINRPRYMELAAVLYKLAPSLGDYFASTLGNCK</sequence>
<dbReference type="PIRSF" id="PIRSF000126">
    <property type="entry name" value="11-beta-HSD1"/>
    <property type="match status" value="1"/>
</dbReference>
<dbReference type="SMART" id="SM00822">
    <property type="entry name" value="PKS_KR"/>
    <property type="match status" value="1"/>
</dbReference>
<dbReference type="STRING" id="1423788.FC78_GL001822"/>
<protein>
    <submittedName>
        <fullName evidence="5">Oxidoreductase</fullName>
    </submittedName>
</protein>
<proteinExistence type="inferred from homology"/>
<evidence type="ECO:0000259" key="4">
    <source>
        <dbReference type="SMART" id="SM00822"/>
    </source>
</evidence>
<dbReference type="PANTHER" id="PTHR44196:SF1">
    <property type="entry name" value="DEHYDROGENASE_REDUCTASE SDR FAMILY MEMBER 7B"/>
    <property type="match status" value="1"/>
</dbReference>
<evidence type="ECO:0000256" key="1">
    <source>
        <dbReference type="ARBA" id="ARBA00006484"/>
    </source>
</evidence>
<dbReference type="InterPro" id="IPR002347">
    <property type="entry name" value="SDR_fam"/>
</dbReference>
<keyword evidence="6" id="KW-1185">Reference proteome</keyword>
<dbReference type="InterPro" id="IPR057326">
    <property type="entry name" value="KR_dom"/>
</dbReference>
<dbReference type="InterPro" id="IPR020904">
    <property type="entry name" value="Sc_DH/Rdtase_CS"/>
</dbReference>
<comment type="similarity">
    <text evidence="1 3">Belongs to the short-chain dehydrogenases/reductases (SDR) family.</text>
</comment>
<dbReference type="EMBL" id="AZDY01000037">
    <property type="protein sequence ID" value="KRK83015.1"/>
    <property type="molecule type" value="Genomic_DNA"/>
</dbReference>
<dbReference type="AlphaFoldDB" id="A0A0R1KV12"/>
<gene>
    <name evidence="5" type="ORF">FC78_GL001822</name>
</gene>
<dbReference type="PANTHER" id="PTHR44196">
    <property type="entry name" value="DEHYDROGENASE/REDUCTASE SDR FAMILY MEMBER 7B"/>
    <property type="match status" value="1"/>
</dbReference>